<proteinExistence type="inferred from homology"/>
<evidence type="ECO:0000313" key="11">
    <source>
        <dbReference type="RefSeq" id="XP_025027497.1"/>
    </source>
</evidence>
<evidence type="ECO:0000256" key="4">
    <source>
        <dbReference type="ARBA" id="ARBA00022525"/>
    </source>
</evidence>
<dbReference type="Pfam" id="PF00049">
    <property type="entry name" value="Insulin"/>
    <property type="match status" value="1"/>
</dbReference>
<comment type="subcellular location">
    <subcellularLocation>
        <location evidence="1 7">Secreted</location>
    </subcellularLocation>
</comment>
<dbReference type="InterPro" id="IPR036438">
    <property type="entry name" value="Insulin-like_sf"/>
</dbReference>
<keyword evidence="10" id="KW-1185">Reference proteome</keyword>
<keyword evidence="6" id="KW-1015">Disulfide bond</keyword>
<dbReference type="PANTHER" id="PTHR20968:SF2">
    <property type="entry name" value="INSULIN-LIKE PEPTIDE INSL5"/>
    <property type="match status" value="1"/>
</dbReference>
<evidence type="ECO:0000256" key="1">
    <source>
        <dbReference type="ARBA" id="ARBA00004613"/>
    </source>
</evidence>
<dbReference type="InterPro" id="IPR016179">
    <property type="entry name" value="Insulin-like"/>
</dbReference>
<keyword evidence="5" id="KW-0372">Hormone</keyword>
<evidence type="ECO:0000313" key="10">
    <source>
        <dbReference type="Proteomes" id="UP000695026"/>
    </source>
</evidence>
<dbReference type="OrthoDB" id="9443437at2759"/>
<feature type="domain" description="Insulin-like" evidence="9">
    <location>
        <begin position="30"/>
        <end position="127"/>
    </location>
</feature>
<dbReference type="GeneID" id="112541589"/>
<dbReference type="SMART" id="SM00078">
    <property type="entry name" value="IlGF"/>
    <property type="match status" value="1"/>
</dbReference>
<accession>A0A9F5IVD9</accession>
<organism evidence="10 11">
    <name type="scientific">Python bivittatus</name>
    <name type="common">Burmese python</name>
    <name type="synonym">Python molurus bivittatus</name>
    <dbReference type="NCBI Taxonomy" id="176946"/>
    <lineage>
        <taxon>Eukaryota</taxon>
        <taxon>Metazoa</taxon>
        <taxon>Chordata</taxon>
        <taxon>Craniata</taxon>
        <taxon>Vertebrata</taxon>
        <taxon>Euteleostomi</taxon>
        <taxon>Lepidosauria</taxon>
        <taxon>Squamata</taxon>
        <taxon>Bifurcata</taxon>
        <taxon>Unidentata</taxon>
        <taxon>Episquamata</taxon>
        <taxon>Toxicofera</taxon>
        <taxon>Serpentes</taxon>
        <taxon>Henophidia</taxon>
        <taxon>Pythonidae</taxon>
        <taxon>Python</taxon>
    </lineage>
</organism>
<evidence type="ECO:0000256" key="6">
    <source>
        <dbReference type="ARBA" id="ARBA00023157"/>
    </source>
</evidence>
<dbReference type="OMA" id="YVRTVVY"/>
<feature type="chain" id="PRO_5039919278" evidence="8">
    <location>
        <begin position="28"/>
        <end position="127"/>
    </location>
</feature>
<dbReference type="CDD" id="cd04365">
    <property type="entry name" value="IlGF_relaxin_like"/>
    <property type="match status" value="1"/>
</dbReference>
<evidence type="ECO:0000256" key="8">
    <source>
        <dbReference type="SAM" id="SignalP"/>
    </source>
</evidence>
<feature type="signal peptide" evidence="8">
    <location>
        <begin position="1"/>
        <end position="27"/>
    </location>
</feature>
<keyword evidence="8" id="KW-0732">Signal</keyword>
<evidence type="ECO:0000256" key="7">
    <source>
        <dbReference type="RuleBase" id="RU000406"/>
    </source>
</evidence>
<dbReference type="InterPro" id="IPR022353">
    <property type="entry name" value="Insulin_CS"/>
</dbReference>
<protein>
    <submittedName>
        <fullName evidence="11">Relaxin-3-like</fullName>
    </submittedName>
</protein>
<dbReference type="PROSITE" id="PS00262">
    <property type="entry name" value="INSULIN"/>
    <property type="match status" value="1"/>
</dbReference>
<evidence type="ECO:0000256" key="2">
    <source>
        <dbReference type="ARBA" id="ARBA00009034"/>
    </source>
</evidence>
<dbReference type="GO" id="GO:0001664">
    <property type="term" value="F:G protein-coupled receptor binding"/>
    <property type="evidence" value="ECO:0007669"/>
    <property type="project" value="TreeGrafter"/>
</dbReference>
<dbReference type="GO" id="GO:2000253">
    <property type="term" value="P:positive regulation of feeding behavior"/>
    <property type="evidence" value="ECO:0007669"/>
    <property type="project" value="TreeGrafter"/>
</dbReference>
<sequence length="127" mass="14275">MRCFTYKMKVVLVGLLFLCLMAIRSETTPVKLCGREFVRAVVFACGGSRWRRQLDEPFSEGLIGANGNYIEKSKSQSNEFIQYNMESEQALRGMQQKSVHKRSEDLTRLTVTCCTVGCSANSISSLC</sequence>
<evidence type="ECO:0000256" key="3">
    <source>
        <dbReference type="ARBA" id="ARBA00011207"/>
    </source>
</evidence>
<dbReference type="GO" id="GO:0005179">
    <property type="term" value="F:hormone activity"/>
    <property type="evidence" value="ECO:0007669"/>
    <property type="project" value="UniProtKB-KW"/>
</dbReference>
<gene>
    <name evidence="11" type="primary">LOC112541589</name>
</gene>
<dbReference type="KEGG" id="pbi:112541589"/>
<dbReference type="Proteomes" id="UP000695026">
    <property type="component" value="Unplaced"/>
</dbReference>
<dbReference type="GO" id="GO:0005576">
    <property type="term" value="C:extracellular region"/>
    <property type="evidence" value="ECO:0007669"/>
    <property type="project" value="UniProtKB-SubCell"/>
</dbReference>
<name>A0A9F5IVD9_PYTBI</name>
<dbReference type="RefSeq" id="XP_025027497.1">
    <property type="nucleotide sequence ID" value="XM_025171729.1"/>
</dbReference>
<dbReference type="SUPFAM" id="SSF56994">
    <property type="entry name" value="Insulin-like"/>
    <property type="match status" value="1"/>
</dbReference>
<keyword evidence="4 7" id="KW-0964">Secreted</keyword>
<dbReference type="InterPro" id="IPR051777">
    <property type="entry name" value="Insulin-like_neuro_ligands"/>
</dbReference>
<evidence type="ECO:0000256" key="5">
    <source>
        <dbReference type="ARBA" id="ARBA00022702"/>
    </source>
</evidence>
<comment type="similarity">
    <text evidence="2 7">Belongs to the insulin family.</text>
</comment>
<dbReference type="AlphaFoldDB" id="A0A9F5IVD9"/>
<evidence type="ECO:0000259" key="9">
    <source>
        <dbReference type="SMART" id="SM00078"/>
    </source>
</evidence>
<comment type="subunit">
    <text evidence="3">Heterodimer of a B chain and an A chain linked by two disulfide bonds.</text>
</comment>
<reference evidence="11" key="1">
    <citation type="submission" date="2025-08" db="UniProtKB">
        <authorList>
            <consortium name="RefSeq"/>
        </authorList>
    </citation>
    <scope>IDENTIFICATION</scope>
    <source>
        <tissue evidence="11">Liver</tissue>
    </source>
</reference>
<dbReference type="PANTHER" id="PTHR20968">
    <property type="entry name" value="ILGF DOMAIN-CONTAINING PROTEIN"/>
    <property type="match status" value="1"/>
</dbReference>